<protein>
    <recommendedName>
        <fullName evidence="4">Prepilin-type N-terminal cleavage/methylation domain-containing protein</fullName>
    </recommendedName>
</protein>
<keyword evidence="1" id="KW-0812">Transmembrane</keyword>
<feature type="transmembrane region" description="Helical" evidence="1">
    <location>
        <begin position="12"/>
        <end position="35"/>
    </location>
</feature>
<reference evidence="2 3" key="1">
    <citation type="submission" date="2014-04" db="EMBL/GenBank/DDBJ databases">
        <title>Draft genome sequence of Photobacterium halotolerans S2753: a solonamide, ngercheumicin and holomycin producer.</title>
        <authorList>
            <person name="Machado H.R."/>
            <person name="Gram L."/>
        </authorList>
    </citation>
    <scope>NUCLEOTIDE SEQUENCE [LARGE SCALE GENOMIC DNA]</scope>
    <source>
        <strain evidence="2 3">S2753</strain>
    </source>
</reference>
<sequence length="194" mass="21333">MQPAKHSMSGFSLLEVVVASALSLMVLSLLVHLLMAGQRAAVGRATQLMLAQDVQDAWRMLTTDLRRAGYQVQVDEPLRLNGALHTVHVTAAQCVVMQYELSDGAVVKAYYLEDGEFRVRSSSTAFSSPEQACHGGQALLDSRWMTITDWQVATKSWSQERHTGQLLQFSLTVQALDGSVSHQESMSLSLRNPS</sequence>
<organism evidence="2 3">
    <name type="scientific">Photobacterium galatheae</name>
    <dbReference type="NCBI Taxonomy" id="1654360"/>
    <lineage>
        <taxon>Bacteria</taxon>
        <taxon>Pseudomonadati</taxon>
        <taxon>Pseudomonadota</taxon>
        <taxon>Gammaproteobacteria</taxon>
        <taxon>Vibrionales</taxon>
        <taxon>Vibrionaceae</taxon>
        <taxon>Photobacterium</taxon>
    </lineage>
</organism>
<comment type="caution">
    <text evidence="2">The sequence shown here is derived from an EMBL/GenBank/DDBJ whole genome shotgun (WGS) entry which is preliminary data.</text>
</comment>
<dbReference type="EMBL" id="JMIB01000017">
    <property type="protein sequence ID" value="KDM91885.1"/>
    <property type="molecule type" value="Genomic_DNA"/>
</dbReference>
<accession>A0A066RN54</accession>
<dbReference type="RefSeq" id="WP_036751463.1">
    <property type="nucleotide sequence ID" value="NZ_JAGSGC010000001.1"/>
</dbReference>
<dbReference type="Proteomes" id="UP000027192">
    <property type="component" value="Unassembled WGS sequence"/>
</dbReference>
<gene>
    <name evidence="2" type="ORF">EA58_09150</name>
</gene>
<evidence type="ECO:0000313" key="3">
    <source>
        <dbReference type="Proteomes" id="UP000027192"/>
    </source>
</evidence>
<keyword evidence="1" id="KW-1133">Transmembrane helix</keyword>
<dbReference type="OrthoDB" id="5817298at2"/>
<keyword evidence="3" id="KW-1185">Reference proteome</keyword>
<name>A0A066RN54_9GAMM</name>
<evidence type="ECO:0000256" key="1">
    <source>
        <dbReference type="SAM" id="Phobius"/>
    </source>
</evidence>
<keyword evidence="1" id="KW-0472">Membrane</keyword>
<proteinExistence type="predicted"/>
<dbReference type="STRING" id="1654360.EA58_09150"/>
<evidence type="ECO:0008006" key="4">
    <source>
        <dbReference type="Google" id="ProtNLM"/>
    </source>
</evidence>
<dbReference type="AlphaFoldDB" id="A0A066RN54"/>
<evidence type="ECO:0000313" key="2">
    <source>
        <dbReference type="EMBL" id="KDM91885.1"/>
    </source>
</evidence>
<dbReference type="InterPro" id="IPR012902">
    <property type="entry name" value="N_methyl_site"/>
</dbReference>
<dbReference type="PROSITE" id="PS00409">
    <property type="entry name" value="PROKAR_NTER_METHYL"/>
    <property type="match status" value="1"/>
</dbReference>